<dbReference type="PROSITE" id="PS51677">
    <property type="entry name" value="NODB"/>
    <property type="match status" value="1"/>
</dbReference>
<feature type="region of interest" description="Disordered" evidence="1">
    <location>
        <begin position="33"/>
        <end position="86"/>
    </location>
</feature>
<reference evidence="3 4" key="1">
    <citation type="journal article" date="2019" name="Int. J. Syst. Evol. Microbiol.">
        <title>The Global Catalogue of Microorganisms (GCM) 10K type strain sequencing project: providing services to taxonomists for standard genome sequencing and annotation.</title>
        <authorList>
            <consortium name="The Broad Institute Genomics Platform"/>
            <consortium name="The Broad Institute Genome Sequencing Center for Infectious Disease"/>
            <person name="Wu L."/>
            <person name="Ma J."/>
        </authorList>
    </citation>
    <scope>NUCLEOTIDE SEQUENCE [LARGE SCALE GENOMIC DNA]</scope>
    <source>
        <strain evidence="3 4">JCM 4087</strain>
    </source>
</reference>
<feature type="region of interest" description="Disordered" evidence="1">
    <location>
        <begin position="177"/>
        <end position="252"/>
    </location>
</feature>
<name>A0ABN3WD49_STRTU</name>
<dbReference type="Pfam" id="PF01522">
    <property type="entry name" value="Polysacc_deac_1"/>
    <property type="match status" value="1"/>
</dbReference>
<dbReference type="PANTHER" id="PTHR10587:SF137">
    <property type="entry name" value="4-DEOXY-4-FORMAMIDO-L-ARABINOSE-PHOSPHOUNDECAPRENOL DEFORMYLASE ARND-RELATED"/>
    <property type="match status" value="1"/>
</dbReference>
<dbReference type="InterPro" id="IPR050248">
    <property type="entry name" value="Polysacc_deacetylase_ArnD"/>
</dbReference>
<gene>
    <name evidence="3" type="ORF">GCM10020221_02220</name>
</gene>
<comment type="caution">
    <text evidence="3">The sequence shown here is derived from an EMBL/GenBank/DDBJ whole genome shotgun (WGS) entry which is preliminary data.</text>
</comment>
<evidence type="ECO:0000259" key="2">
    <source>
        <dbReference type="PROSITE" id="PS51677"/>
    </source>
</evidence>
<sequence length="328" mass="34807">MTQSTGRGRHIAVAAASGVALLGVILGSVAMASQGSDDGKSGRAAADAPTAKVPRERGKAAEPDAGGPVSEEISHDSESPGKVVNLTIDDGPDPVWTPKVLDLLRRSNVKATFCMIGPRAKEYPSLVKKVVADGHRLCDHSMDHNTAMDKRPESYQASQILDAQKLIEEAAGDGTKVRYYRAPRRRLHPLQPQGGGGPRHAPARLAGGQPRLAAPGDGPHRGQRQAGGGRRPHDPLPRRGRRPQPVAGRDGRNASLAEAAGIRLQFPEDLNPRARRTPESFRRLQAAAPPSPACAPCVRTSAYAKGPFRSESERAFTVRSAGFEPATS</sequence>
<accession>A0ABN3WD49</accession>
<feature type="compositionally biased region" description="Basic residues" evidence="1">
    <location>
        <begin position="178"/>
        <end position="188"/>
    </location>
</feature>
<evidence type="ECO:0000313" key="3">
    <source>
        <dbReference type="EMBL" id="GAA2909821.1"/>
    </source>
</evidence>
<proteinExistence type="predicted"/>
<protein>
    <recommendedName>
        <fullName evidence="2">NodB homology domain-containing protein</fullName>
    </recommendedName>
</protein>
<evidence type="ECO:0000313" key="4">
    <source>
        <dbReference type="Proteomes" id="UP001501102"/>
    </source>
</evidence>
<dbReference type="Gene3D" id="3.20.20.370">
    <property type="entry name" value="Glycoside hydrolase/deacetylase"/>
    <property type="match status" value="1"/>
</dbReference>
<dbReference type="PANTHER" id="PTHR10587">
    <property type="entry name" value="GLYCOSYL TRANSFERASE-RELATED"/>
    <property type="match status" value="1"/>
</dbReference>
<dbReference type="EMBL" id="BAAAXZ010000009">
    <property type="protein sequence ID" value="GAA2909821.1"/>
    <property type="molecule type" value="Genomic_DNA"/>
</dbReference>
<feature type="domain" description="NodB homology" evidence="2">
    <location>
        <begin position="82"/>
        <end position="184"/>
    </location>
</feature>
<dbReference type="CDD" id="cd10917">
    <property type="entry name" value="CE4_NodB_like_6s_7s"/>
    <property type="match status" value="1"/>
</dbReference>
<dbReference type="SUPFAM" id="SSF88713">
    <property type="entry name" value="Glycoside hydrolase/deacetylase"/>
    <property type="match status" value="1"/>
</dbReference>
<dbReference type="InterPro" id="IPR011330">
    <property type="entry name" value="Glyco_hydro/deAcase_b/a-brl"/>
</dbReference>
<dbReference type="InterPro" id="IPR002509">
    <property type="entry name" value="NODB_dom"/>
</dbReference>
<dbReference type="Proteomes" id="UP001501102">
    <property type="component" value="Unassembled WGS sequence"/>
</dbReference>
<evidence type="ECO:0000256" key="1">
    <source>
        <dbReference type="SAM" id="MobiDB-lite"/>
    </source>
</evidence>
<keyword evidence="4" id="KW-1185">Reference proteome</keyword>
<organism evidence="3 4">
    <name type="scientific">Streptomyces thioluteus</name>
    <dbReference type="NCBI Taxonomy" id="66431"/>
    <lineage>
        <taxon>Bacteria</taxon>
        <taxon>Bacillati</taxon>
        <taxon>Actinomycetota</taxon>
        <taxon>Actinomycetes</taxon>
        <taxon>Kitasatosporales</taxon>
        <taxon>Streptomycetaceae</taxon>
        <taxon>Streptomyces</taxon>
    </lineage>
</organism>
<feature type="compositionally biased region" description="Basic and acidic residues" evidence="1">
    <location>
        <begin position="53"/>
        <end position="62"/>
    </location>
</feature>